<proteinExistence type="predicted"/>
<dbReference type="EMBL" id="CP081303">
    <property type="protein sequence ID" value="QZE14600.1"/>
    <property type="molecule type" value="Genomic_DNA"/>
</dbReference>
<dbReference type="Proteomes" id="UP000826212">
    <property type="component" value="Chromosome"/>
</dbReference>
<protein>
    <submittedName>
        <fullName evidence="1">Metallophosphoesterase</fullName>
    </submittedName>
</protein>
<accession>A0AC61NNS6</accession>
<keyword evidence="2" id="KW-1185">Reference proteome</keyword>
<evidence type="ECO:0000313" key="2">
    <source>
        <dbReference type="Proteomes" id="UP000826212"/>
    </source>
</evidence>
<gene>
    <name evidence="1" type="ORF">K4L44_01650</name>
</gene>
<sequence>MEFDIIGDVHGHATHLKGLLIKLGYSENDSVWFHPNRKAIFCGDFIDRGPEIVETFEIVMNMCKAETAYAIIGNHEFALMVWHSFKGQDLLKPDFVEKSGRMCKSTRLAFKEEQKHLKEYMKWLRTVPMYLELDGFRIVHAAWSDEAISKWNFFHQEEKLKKSKIRSLVLDHQDTMKALSFLLNGPKMVLPSDMKIYCNHGLNRKEFRIKWWIKELPNSFKELCFEGKFSLPDYTIPKELLPEIETYNPSAPLVFCGHYCRAEGAQILSNNVVCVDSCISYSSILTAYQQGEGQDVGQDHLITFG</sequence>
<reference evidence="1" key="1">
    <citation type="submission" date="2021-08" db="EMBL/GenBank/DDBJ databases">
        <title>Novel anaerobic bacterium isolated from sea squirt in East Sea, Republic of Korea.</title>
        <authorList>
            <person name="Nguyen T.H."/>
            <person name="Li Z."/>
            <person name="Lee Y.-J."/>
            <person name="Ko J."/>
            <person name="Kim S.-G."/>
        </authorList>
    </citation>
    <scope>NUCLEOTIDE SEQUENCE</scope>
    <source>
        <strain evidence="1">KCTC 25031</strain>
    </source>
</reference>
<name>A0AC61NNS6_9BACT</name>
<evidence type="ECO:0000313" key="1">
    <source>
        <dbReference type="EMBL" id="QZE14600.1"/>
    </source>
</evidence>
<organism evidence="1 2">
    <name type="scientific">Halosquirtibacter laminarini</name>
    <dbReference type="NCBI Taxonomy" id="3374600"/>
    <lineage>
        <taxon>Bacteria</taxon>
        <taxon>Pseudomonadati</taxon>
        <taxon>Bacteroidota</taxon>
        <taxon>Bacteroidia</taxon>
        <taxon>Marinilabiliales</taxon>
        <taxon>Prolixibacteraceae</taxon>
        <taxon>Halosquirtibacter</taxon>
    </lineage>
</organism>